<feature type="region of interest" description="Disordered" evidence="1">
    <location>
        <begin position="169"/>
        <end position="201"/>
    </location>
</feature>
<accession>A0A8H6W5D1</accession>
<feature type="region of interest" description="Disordered" evidence="1">
    <location>
        <begin position="226"/>
        <end position="278"/>
    </location>
</feature>
<dbReference type="Proteomes" id="UP000613580">
    <property type="component" value="Unassembled WGS sequence"/>
</dbReference>
<protein>
    <submittedName>
        <fullName evidence="2">Uncharacterized protein</fullName>
    </submittedName>
</protein>
<keyword evidence="3" id="KW-1185">Reference proteome</keyword>
<dbReference type="EMBL" id="JACAZE010000010">
    <property type="protein sequence ID" value="KAF7305492.1"/>
    <property type="molecule type" value="Genomic_DNA"/>
</dbReference>
<evidence type="ECO:0000256" key="1">
    <source>
        <dbReference type="SAM" id="MobiDB-lite"/>
    </source>
</evidence>
<feature type="compositionally biased region" description="Basic residues" evidence="1">
    <location>
        <begin position="266"/>
        <end position="278"/>
    </location>
</feature>
<evidence type="ECO:0000313" key="2">
    <source>
        <dbReference type="EMBL" id="KAF7305492.1"/>
    </source>
</evidence>
<name>A0A8H6W5D1_MYCCL</name>
<reference evidence="2" key="1">
    <citation type="submission" date="2020-05" db="EMBL/GenBank/DDBJ databases">
        <title>Mycena genomes resolve the evolution of fungal bioluminescence.</title>
        <authorList>
            <person name="Tsai I.J."/>
        </authorList>
    </citation>
    <scope>NUCLEOTIDE SEQUENCE</scope>
    <source>
        <strain evidence="2">110903Hualien_Pintung</strain>
    </source>
</reference>
<comment type="caution">
    <text evidence="2">The sequence shown here is derived from an EMBL/GenBank/DDBJ whole genome shotgun (WGS) entry which is preliminary data.</text>
</comment>
<sequence length="278" mass="31155">MATLIEFPKRYPLRNRGSFSSTRQPGDISRHSTTGTAPRESKFEPRSRRNPIRRRISISLEPIIECEEDDEEDHLGPPNRVHIRSLRVSLVDVEMPFFAPSPASTPNGIEMDISKPRRPSLRLRRRTLSTPSMELDALSLLTPTLECCPQSTETPRRATRSALVTAVQYSPQIPSLQQDDSAPSIGTRKRKRSRTFDATPDAISAQAEAREDIHAEVQVPLKKRLGVAASEKESKNSIPWPSSPSRRTETRLVRSAAGGKPAERARPRRGRNLKRSGE</sequence>
<feature type="compositionally biased region" description="Polar residues" evidence="1">
    <location>
        <begin position="236"/>
        <end position="245"/>
    </location>
</feature>
<evidence type="ECO:0000313" key="3">
    <source>
        <dbReference type="Proteomes" id="UP000613580"/>
    </source>
</evidence>
<proteinExistence type="predicted"/>
<feature type="compositionally biased region" description="Polar residues" evidence="1">
    <location>
        <begin position="169"/>
        <end position="181"/>
    </location>
</feature>
<gene>
    <name evidence="2" type="ORF">HMN09_00802000</name>
</gene>
<dbReference type="AlphaFoldDB" id="A0A8H6W5D1"/>
<organism evidence="2 3">
    <name type="scientific">Mycena chlorophos</name>
    <name type="common">Agaric fungus</name>
    <name type="synonym">Agaricus chlorophos</name>
    <dbReference type="NCBI Taxonomy" id="658473"/>
    <lineage>
        <taxon>Eukaryota</taxon>
        <taxon>Fungi</taxon>
        <taxon>Dikarya</taxon>
        <taxon>Basidiomycota</taxon>
        <taxon>Agaricomycotina</taxon>
        <taxon>Agaricomycetes</taxon>
        <taxon>Agaricomycetidae</taxon>
        <taxon>Agaricales</taxon>
        <taxon>Marasmiineae</taxon>
        <taxon>Mycenaceae</taxon>
        <taxon>Mycena</taxon>
    </lineage>
</organism>
<feature type="region of interest" description="Disordered" evidence="1">
    <location>
        <begin position="13"/>
        <end position="50"/>
    </location>
</feature>